<dbReference type="Gene3D" id="3.30.70.670">
    <property type="entry name" value="Formiminotransferase, C-terminal subdomain"/>
    <property type="match status" value="1"/>
</dbReference>
<evidence type="ECO:0000313" key="11">
    <source>
        <dbReference type="Proteomes" id="UP000178724"/>
    </source>
</evidence>
<dbReference type="SUPFAM" id="SSF55116">
    <property type="entry name" value="Formiminotransferase domain of formiminotransferase-cyclodeaminase"/>
    <property type="match status" value="2"/>
</dbReference>
<evidence type="ECO:0000259" key="8">
    <source>
        <dbReference type="SMART" id="SM01221"/>
    </source>
</evidence>
<comment type="pathway">
    <text evidence="2">Amino-acid degradation; L-histidine degradation into L-glutamate; L-glutamate from N-formimidoyl-L-glutamate (transferase route): step 1/1.</text>
</comment>
<dbReference type="NCBIfam" id="TIGR02024">
    <property type="entry name" value="FtcD"/>
    <property type="match status" value="1"/>
</dbReference>
<evidence type="ECO:0000256" key="5">
    <source>
        <dbReference type="ARBA" id="ARBA00022679"/>
    </source>
</evidence>
<dbReference type="GO" id="GO:0005737">
    <property type="term" value="C:cytoplasm"/>
    <property type="evidence" value="ECO:0007669"/>
    <property type="project" value="UniProtKB-SubCell"/>
</dbReference>
<dbReference type="PANTHER" id="PTHR12234">
    <property type="entry name" value="FORMIMINOTRANSFERASE-CYCLODEAMINASE"/>
    <property type="match status" value="1"/>
</dbReference>
<evidence type="ECO:0000256" key="2">
    <source>
        <dbReference type="ARBA" id="ARBA00005082"/>
    </source>
</evidence>
<dbReference type="SMART" id="SM01221">
    <property type="entry name" value="FTCD"/>
    <property type="match status" value="1"/>
</dbReference>
<proteinExistence type="predicted"/>
<dbReference type="AlphaFoldDB" id="A0A1F4Q456"/>
<keyword evidence="7" id="KW-0290">Folate-binding</keyword>
<dbReference type="Pfam" id="PF07837">
    <property type="entry name" value="FTCD_N"/>
    <property type="match status" value="1"/>
</dbReference>
<sequence length="292" mass="32211">MTKIIECVPNFSEGRDETIIEEIVESVKTAKVVDLHSDPDHNRSVITMLGSPAGVRQAALDLTERAMQVLDINEHAGVHPFIGVVDVIPFIPVKNATMRDAIAVAHQVGNDLWEKFKLPAYFYGEAAKITERKDLPYVRKGGYLALKEESGDPRRKPDVGHGLHPRAGAAAVGARNFLIAYNIYLDTAEEDVAISIAKAIREKAGGLPGVRALGLFLESRGLSQVSINITDHLETSLKIVFDEVNSWAKEYKVKILESELVGLIPASAAFPKMKEYLKLRSLDKNQIIDNYL</sequence>
<feature type="domain" description="Formiminotransferase C-terminal subdomain" evidence="8">
    <location>
        <begin position="177"/>
        <end position="291"/>
    </location>
</feature>
<comment type="caution">
    <text evidence="10">The sequence shown here is derived from an EMBL/GenBank/DDBJ whole genome shotgun (WGS) entry which is preliminary data.</text>
</comment>
<accession>A0A1F4Q456</accession>
<dbReference type="InterPro" id="IPR037070">
    <property type="entry name" value="Formiminotransferase_C_sf"/>
</dbReference>
<evidence type="ECO:0000256" key="4">
    <source>
        <dbReference type="ARBA" id="ARBA00022490"/>
    </source>
</evidence>
<dbReference type="GO" id="GO:0019556">
    <property type="term" value="P:L-histidine catabolic process to glutamate and formamide"/>
    <property type="evidence" value="ECO:0007669"/>
    <property type="project" value="UniProtKB-UniPathway"/>
</dbReference>
<dbReference type="UniPathway" id="UPA00379">
    <property type="reaction ID" value="UER00555"/>
</dbReference>
<dbReference type="Pfam" id="PF02971">
    <property type="entry name" value="FTCD"/>
    <property type="match status" value="1"/>
</dbReference>
<dbReference type="Proteomes" id="UP000178724">
    <property type="component" value="Unassembled WGS sequence"/>
</dbReference>
<keyword evidence="5 10" id="KW-0808">Transferase</keyword>
<evidence type="ECO:0000256" key="6">
    <source>
        <dbReference type="ARBA" id="ARBA00022808"/>
    </source>
</evidence>
<evidence type="ECO:0000259" key="9">
    <source>
        <dbReference type="SMART" id="SM01222"/>
    </source>
</evidence>
<dbReference type="GO" id="GO:0019557">
    <property type="term" value="P:L-histidine catabolic process to glutamate and formate"/>
    <property type="evidence" value="ECO:0007669"/>
    <property type="project" value="UniProtKB-UniPathway"/>
</dbReference>
<name>A0A1F4Q456_UNCSA</name>
<dbReference type="InterPro" id="IPR013802">
    <property type="entry name" value="Formiminotransferase_C"/>
</dbReference>
<dbReference type="EC" id="2.1.2.5" evidence="3"/>
<dbReference type="EMBL" id="METM01000016">
    <property type="protein sequence ID" value="OGB90042.1"/>
    <property type="molecule type" value="Genomic_DNA"/>
</dbReference>
<dbReference type="GO" id="GO:0030409">
    <property type="term" value="F:glutamate formimidoyltransferase activity"/>
    <property type="evidence" value="ECO:0007669"/>
    <property type="project" value="UniProtKB-EC"/>
</dbReference>
<dbReference type="InterPro" id="IPR004227">
    <property type="entry name" value="Formiminotransferase_cat"/>
</dbReference>
<gene>
    <name evidence="10" type="ORF">A2625_01750</name>
</gene>
<evidence type="ECO:0000313" key="10">
    <source>
        <dbReference type="EMBL" id="OGB90042.1"/>
    </source>
</evidence>
<dbReference type="InterPro" id="IPR037064">
    <property type="entry name" value="Formiminotransferase_N_sf"/>
</dbReference>
<comment type="subcellular location">
    <subcellularLocation>
        <location evidence="1">Cytoplasm</location>
    </subcellularLocation>
</comment>
<dbReference type="PANTHER" id="PTHR12234:SF1">
    <property type="entry name" value="FORMIMINOTRANSFERASE N-TERMINAL SUBDOMAIN-CONTAINING PROTEIN"/>
    <property type="match status" value="1"/>
</dbReference>
<feature type="domain" description="Formiminotransferase N-terminal subdomain" evidence="9">
    <location>
        <begin position="3"/>
        <end position="176"/>
    </location>
</feature>
<dbReference type="InterPro" id="IPR022384">
    <property type="entry name" value="FormiminoTrfase_cat_dom_sf"/>
</dbReference>
<dbReference type="InterPro" id="IPR012886">
    <property type="entry name" value="Formiminotransferase_N"/>
</dbReference>
<keyword evidence="4" id="KW-0963">Cytoplasm</keyword>
<keyword evidence="6" id="KW-0369">Histidine metabolism</keyword>
<dbReference type="Gene3D" id="3.30.990.10">
    <property type="entry name" value="Formiminotransferase, N-terminal subdomain"/>
    <property type="match status" value="1"/>
</dbReference>
<organism evidence="10 11">
    <name type="scientific">candidate division WOR-1 bacterium RIFCSPHIGHO2_01_FULL_53_15</name>
    <dbReference type="NCBI Taxonomy" id="1802564"/>
    <lineage>
        <taxon>Bacteria</taxon>
        <taxon>Bacillati</taxon>
        <taxon>Saganbacteria</taxon>
    </lineage>
</organism>
<dbReference type="SMART" id="SM01222">
    <property type="entry name" value="FTCD_N"/>
    <property type="match status" value="1"/>
</dbReference>
<dbReference type="GO" id="GO:0005542">
    <property type="term" value="F:folic acid binding"/>
    <property type="evidence" value="ECO:0007669"/>
    <property type="project" value="UniProtKB-KW"/>
</dbReference>
<protein>
    <recommendedName>
        <fullName evidence="3">glutamate formimidoyltransferase</fullName>
        <ecNumber evidence="3">2.1.2.5</ecNumber>
    </recommendedName>
</protein>
<evidence type="ECO:0000256" key="1">
    <source>
        <dbReference type="ARBA" id="ARBA00004496"/>
    </source>
</evidence>
<evidence type="ECO:0000256" key="3">
    <source>
        <dbReference type="ARBA" id="ARBA00012252"/>
    </source>
</evidence>
<reference evidence="10 11" key="1">
    <citation type="journal article" date="2016" name="Nat. Commun.">
        <title>Thousands of microbial genomes shed light on interconnected biogeochemical processes in an aquifer system.</title>
        <authorList>
            <person name="Anantharaman K."/>
            <person name="Brown C.T."/>
            <person name="Hug L.A."/>
            <person name="Sharon I."/>
            <person name="Castelle C.J."/>
            <person name="Probst A.J."/>
            <person name="Thomas B.C."/>
            <person name="Singh A."/>
            <person name="Wilkins M.J."/>
            <person name="Karaoz U."/>
            <person name="Brodie E.L."/>
            <person name="Williams K.H."/>
            <person name="Hubbard S.S."/>
            <person name="Banfield J.F."/>
        </authorList>
    </citation>
    <scope>NUCLEOTIDE SEQUENCE [LARGE SCALE GENOMIC DNA]</scope>
</reference>
<evidence type="ECO:0000256" key="7">
    <source>
        <dbReference type="ARBA" id="ARBA00022954"/>
    </source>
</evidence>
<dbReference type="InterPro" id="IPR051623">
    <property type="entry name" value="FTCD"/>
</dbReference>